<dbReference type="RefSeq" id="WP_172170427.1">
    <property type="nucleotide sequence ID" value="NZ_WOEZ01000150.1"/>
</dbReference>
<evidence type="ECO:0000313" key="3">
    <source>
        <dbReference type="EMBL" id="NPT62130.1"/>
    </source>
</evidence>
<comment type="caution">
    <text evidence="2">The sequence shown here is derived from an EMBL/GenBank/DDBJ whole genome shotgun (WGS) entry which is preliminary data.</text>
</comment>
<keyword evidence="4" id="KW-1185">Reference proteome</keyword>
<dbReference type="Proteomes" id="UP000655523">
    <property type="component" value="Unassembled WGS sequence"/>
</dbReference>
<evidence type="ECO:0000256" key="1">
    <source>
        <dbReference type="SAM" id="MobiDB-lite"/>
    </source>
</evidence>
<reference evidence="2 4" key="1">
    <citation type="submission" date="2019-11" db="EMBL/GenBank/DDBJ databases">
        <title>Metabolism of dissolved organic matter in forest soils.</title>
        <authorList>
            <person name="Cyle K.T."/>
            <person name="Wilhelm R.C."/>
            <person name="Martinez C.E."/>
        </authorList>
    </citation>
    <scope>NUCLEOTIDE SEQUENCE [LARGE SCALE GENOMIC DNA]</scope>
    <source>
        <strain evidence="2 4">5N</strain>
    </source>
</reference>
<evidence type="ECO:0000313" key="4">
    <source>
        <dbReference type="Proteomes" id="UP000655523"/>
    </source>
</evidence>
<protein>
    <submittedName>
        <fullName evidence="2">Uncharacterized protein</fullName>
    </submittedName>
</protein>
<evidence type="ECO:0000313" key="2">
    <source>
        <dbReference type="EMBL" id="NPT58182.1"/>
    </source>
</evidence>
<organism evidence="2 4">
    <name type="scientific">Paraburkholderia elongata</name>
    <dbReference type="NCBI Taxonomy" id="2675747"/>
    <lineage>
        <taxon>Bacteria</taxon>
        <taxon>Pseudomonadati</taxon>
        <taxon>Pseudomonadota</taxon>
        <taxon>Betaproteobacteria</taxon>
        <taxon>Burkholderiales</taxon>
        <taxon>Burkholderiaceae</taxon>
        <taxon>Paraburkholderia</taxon>
    </lineage>
</organism>
<feature type="compositionally biased region" description="Basic and acidic residues" evidence="1">
    <location>
        <begin position="51"/>
        <end position="63"/>
    </location>
</feature>
<sequence length="63" mass="6608">MVSMVAQAFAEMPEFALAPVFALGLQSALVLTLVSAPVPKSARGPTGGKDLSGREPRLSRRLL</sequence>
<dbReference type="EMBL" id="WOEZ01000150">
    <property type="protein sequence ID" value="NPT58182.1"/>
    <property type="molecule type" value="Genomic_DNA"/>
</dbReference>
<gene>
    <name evidence="2" type="ORF">GNZ13_27335</name>
    <name evidence="3" type="ORF">GNZ13_48390</name>
</gene>
<feature type="region of interest" description="Disordered" evidence="1">
    <location>
        <begin position="38"/>
        <end position="63"/>
    </location>
</feature>
<proteinExistence type="predicted"/>
<dbReference type="AlphaFoldDB" id="A0A972SKL5"/>
<dbReference type="EMBL" id="WOEZ01000301">
    <property type="protein sequence ID" value="NPT62130.1"/>
    <property type="molecule type" value="Genomic_DNA"/>
</dbReference>
<name>A0A972SKL5_9BURK</name>
<accession>A0A972SKL5</accession>